<sequence>MPVATANHFKGVAGLVLALPFSFSALAQNGETGGYALLQQAMVAEHTQASWQEYARSRIVPEFDWAERPATQAPDLMSLAFAGTSRSRFGNGRLGMSLESSRSSFTELGRGGNGAFAPLKLSEIGALGLRQEIFSPGVVAQTRFGQVELGAVFAYQRYASWDFGSFSGSEVGLGVLGDTHGRTESSFGQGVRIGMAGQLGQQWGYRFGYRSKIDMDAFHTYLGVYSEPGRFDLPATVSAALDYRIAPRTTLSFGIEQVQYSDVQPFLSPNLPNSFLALLGDGSSPDFRWRDLTIYSAEWRWQPSGKDTFALRYSTRQQPTPTSPALRRALADDFTHHNYAVGYIRRLTSNLQLGLSASYAPASYFLGQIDPFLRPYRSGEQIETELLLTALF</sequence>
<reference evidence="2 3" key="1">
    <citation type="submission" date="2019-03" db="EMBL/GenBank/DDBJ databases">
        <title>Genomic Encyclopedia of Type Strains, Phase IV (KMG-IV): sequencing the most valuable type-strain genomes for metagenomic binning, comparative biology and taxonomic classification.</title>
        <authorList>
            <person name="Goeker M."/>
        </authorList>
    </citation>
    <scope>NUCLEOTIDE SEQUENCE [LARGE SCALE GENOMIC DNA]</scope>
    <source>
        <strain evidence="2 3">DSM 21944</strain>
    </source>
</reference>
<dbReference type="AlphaFoldDB" id="A0A4R3LHF7"/>
<feature type="signal peptide" evidence="1">
    <location>
        <begin position="1"/>
        <end position="27"/>
    </location>
</feature>
<evidence type="ECO:0000256" key="1">
    <source>
        <dbReference type="SAM" id="SignalP"/>
    </source>
</evidence>
<dbReference type="Gene3D" id="2.40.160.60">
    <property type="entry name" value="Outer membrane protein transport protein (OMPP1/FadL/TodX)"/>
    <property type="match status" value="1"/>
</dbReference>
<proteinExistence type="predicted"/>
<dbReference type="Proteomes" id="UP000294599">
    <property type="component" value="Unassembled WGS sequence"/>
</dbReference>
<keyword evidence="3" id="KW-1185">Reference proteome</keyword>
<organism evidence="2 3">
    <name type="scientific">Pseudofulvimonas gallinarii</name>
    <dbReference type="NCBI Taxonomy" id="634155"/>
    <lineage>
        <taxon>Bacteria</taxon>
        <taxon>Pseudomonadati</taxon>
        <taxon>Pseudomonadota</taxon>
        <taxon>Gammaproteobacteria</taxon>
        <taxon>Lysobacterales</taxon>
        <taxon>Rhodanobacteraceae</taxon>
        <taxon>Pseudofulvimonas</taxon>
    </lineage>
</organism>
<gene>
    <name evidence="2" type="ORF">EDC25_10535</name>
</gene>
<accession>A0A4R3LHF7</accession>
<dbReference type="EMBL" id="SMAF01000005">
    <property type="protein sequence ID" value="TCS99603.1"/>
    <property type="molecule type" value="Genomic_DNA"/>
</dbReference>
<dbReference type="SUPFAM" id="SSF56935">
    <property type="entry name" value="Porins"/>
    <property type="match status" value="1"/>
</dbReference>
<name>A0A4R3LHF7_9GAMM</name>
<comment type="caution">
    <text evidence="2">The sequence shown here is derived from an EMBL/GenBank/DDBJ whole genome shotgun (WGS) entry which is preliminary data.</text>
</comment>
<evidence type="ECO:0000313" key="2">
    <source>
        <dbReference type="EMBL" id="TCS99603.1"/>
    </source>
</evidence>
<protein>
    <submittedName>
        <fullName evidence="2">Uncharacterized protein</fullName>
    </submittedName>
</protein>
<keyword evidence="1" id="KW-0732">Signal</keyword>
<feature type="chain" id="PRO_5030099300" evidence="1">
    <location>
        <begin position="28"/>
        <end position="392"/>
    </location>
</feature>
<evidence type="ECO:0000313" key="3">
    <source>
        <dbReference type="Proteomes" id="UP000294599"/>
    </source>
</evidence>